<dbReference type="GeneTree" id="ENSGT00390000000973"/>
<protein>
    <submittedName>
        <fullName evidence="1">Uncharacterized protein</fullName>
    </submittedName>
</protein>
<dbReference type="PANTHER" id="PTHR15109:SF4">
    <property type="entry name" value="FAM193 C-TERMINAL DOMAIN-CONTAINING PROTEIN"/>
    <property type="match status" value="1"/>
</dbReference>
<reference evidence="1" key="3">
    <citation type="submission" date="2025-09" db="UniProtKB">
        <authorList>
            <consortium name="Ensembl"/>
        </authorList>
    </citation>
    <scope>IDENTIFICATION</scope>
</reference>
<evidence type="ECO:0000313" key="1">
    <source>
        <dbReference type="Ensembl" id="ENSOMYP00000128179.1"/>
    </source>
</evidence>
<evidence type="ECO:0000313" key="2">
    <source>
        <dbReference type="Proteomes" id="UP000694395"/>
    </source>
</evidence>
<reference evidence="1" key="1">
    <citation type="submission" date="2020-07" db="EMBL/GenBank/DDBJ databases">
        <title>A long reads based de novo assembly of the rainbow trout Arlee double haploid line genome.</title>
        <authorList>
            <person name="Gao G."/>
            <person name="Palti Y."/>
        </authorList>
    </citation>
    <scope>NUCLEOTIDE SEQUENCE [LARGE SCALE GENOMIC DNA]</scope>
</reference>
<dbReference type="AlphaFoldDB" id="A0A8K9X5U0"/>
<dbReference type="Proteomes" id="UP000694395">
    <property type="component" value="Chromosome 31"/>
</dbReference>
<dbReference type="PANTHER" id="PTHR15109">
    <property type="entry name" value="AGAP004327-PA"/>
    <property type="match status" value="1"/>
</dbReference>
<dbReference type="Ensembl" id="ENSOMYT00000146214.1">
    <property type="protein sequence ID" value="ENSOMYP00000128179.1"/>
    <property type="gene ID" value="ENSOMYG00000074760.1"/>
</dbReference>
<sequence length="207" mass="22588">MHTCCLLCHREFKDWGASSANGLPGGHGAKLADAVPALSQALLREVPGQKLSDTVPSLSQSLLGEVPLWICQSCRKSVEEEERRSAQDTAVPLSHSSSCRAQSCSEGYPEQSSVDWDPSSFLSAHKLSGLWNSNSSGSSPGNPLSTSGDLCKTTPKHFKTMCRRPTPPGEISLFLSTLFRTQKFKTYRHLTQITVHVLLTIAHRLQL</sequence>
<keyword evidence="2" id="KW-1185">Reference proteome</keyword>
<organism evidence="1 2">
    <name type="scientific">Oncorhynchus mykiss</name>
    <name type="common">Rainbow trout</name>
    <name type="synonym">Salmo gairdneri</name>
    <dbReference type="NCBI Taxonomy" id="8022"/>
    <lineage>
        <taxon>Eukaryota</taxon>
        <taxon>Metazoa</taxon>
        <taxon>Chordata</taxon>
        <taxon>Craniata</taxon>
        <taxon>Vertebrata</taxon>
        <taxon>Euteleostomi</taxon>
        <taxon>Actinopterygii</taxon>
        <taxon>Neopterygii</taxon>
        <taxon>Teleostei</taxon>
        <taxon>Protacanthopterygii</taxon>
        <taxon>Salmoniformes</taxon>
        <taxon>Salmonidae</taxon>
        <taxon>Salmoninae</taxon>
        <taxon>Oncorhynchus</taxon>
    </lineage>
</organism>
<proteinExistence type="predicted"/>
<accession>A0A8K9X5U0</accession>
<reference evidence="1" key="2">
    <citation type="submission" date="2025-08" db="UniProtKB">
        <authorList>
            <consortium name="Ensembl"/>
        </authorList>
    </citation>
    <scope>IDENTIFICATION</scope>
</reference>
<dbReference type="InterPro" id="IPR029717">
    <property type="entry name" value="FAM193"/>
</dbReference>
<name>A0A8K9X5U0_ONCMY</name>